<accession>D3Q860</accession>
<organism evidence="1 2">
    <name type="scientific">Stackebrandtia nassauensis (strain DSM 44728 / CIP 108903 / NRRL B-16338 / NBRC 102104 / LLR-40K-21)</name>
    <dbReference type="NCBI Taxonomy" id="446470"/>
    <lineage>
        <taxon>Bacteria</taxon>
        <taxon>Bacillati</taxon>
        <taxon>Actinomycetota</taxon>
        <taxon>Actinomycetes</taxon>
        <taxon>Glycomycetales</taxon>
        <taxon>Glycomycetaceae</taxon>
        <taxon>Stackebrandtia</taxon>
    </lineage>
</organism>
<evidence type="ECO:0000313" key="2">
    <source>
        <dbReference type="Proteomes" id="UP000000844"/>
    </source>
</evidence>
<dbReference type="EMBL" id="CP001778">
    <property type="protein sequence ID" value="ADD40565.1"/>
    <property type="molecule type" value="Genomic_DNA"/>
</dbReference>
<proteinExistence type="predicted"/>
<dbReference type="GO" id="GO:0003677">
    <property type="term" value="F:DNA binding"/>
    <property type="evidence" value="ECO:0007669"/>
    <property type="project" value="InterPro"/>
</dbReference>
<dbReference type="RefSeq" id="WP_013016136.1">
    <property type="nucleotide sequence ID" value="NC_013947.1"/>
</dbReference>
<evidence type="ECO:0000313" key="1">
    <source>
        <dbReference type="EMBL" id="ADD40565.1"/>
    </source>
</evidence>
<dbReference type="Pfam" id="PF02575">
    <property type="entry name" value="YbaB_DNA_bd"/>
    <property type="match status" value="1"/>
</dbReference>
<keyword evidence="2" id="KW-1185">Reference proteome</keyword>
<protein>
    <submittedName>
        <fullName evidence="1">Uncharacterized protein</fullName>
    </submittedName>
</protein>
<dbReference type="InterPro" id="IPR036894">
    <property type="entry name" value="YbaB-like_sf"/>
</dbReference>
<dbReference type="InterPro" id="IPR004401">
    <property type="entry name" value="YbaB/EbfC"/>
</dbReference>
<gene>
    <name evidence="1" type="ordered locus">Snas_0854</name>
</gene>
<reference evidence="1 2" key="1">
    <citation type="journal article" date="2009" name="Stand. Genomic Sci.">
        <title>Complete genome sequence of Stackebrandtia nassauensis type strain (LLR-40K-21).</title>
        <authorList>
            <person name="Munk C."/>
            <person name="Lapidus A."/>
            <person name="Copeland A."/>
            <person name="Jando M."/>
            <person name="Mayilraj S."/>
            <person name="Glavina Del Rio T."/>
            <person name="Nolan M."/>
            <person name="Chen F."/>
            <person name="Lucas S."/>
            <person name="Tice H."/>
            <person name="Cheng J.F."/>
            <person name="Han C."/>
            <person name="Detter J.C."/>
            <person name="Bruce D."/>
            <person name="Goodwin L."/>
            <person name="Chain P."/>
            <person name="Pitluck S."/>
            <person name="Goker M."/>
            <person name="Ovchinikova G."/>
            <person name="Pati A."/>
            <person name="Ivanova N."/>
            <person name="Mavromatis K."/>
            <person name="Chen A."/>
            <person name="Palaniappan K."/>
            <person name="Land M."/>
            <person name="Hauser L."/>
            <person name="Chang Y.J."/>
            <person name="Jeffries C.D."/>
            <person name="Bristow J."/>
            <person name="Eisen J.A."/>
            <person name="Markowitz V."/>
            <person name="Hugenholtz P."/>
            <person name="Kyrpides N.C."/>
            <person name="Klenk H.P."/>
        </authorList>
    </citation>
    <scope>NUCLEOTIDE SEQUENCE [LARGE SCALE GENOMIC DNA]</scope>
    <source>
        <strain evidence="2">DSM 44728 / CIP 108903 / NRRL B-16338 / NBRC 102104 / LLR-40K-21</strain>
    </source>
</reference>
<dbReference type="Gene3D" id="3.30.1310.10">
    <property type="entry name" value="Nucleoid-associated protein YbaB-like domain"/>
    <property type="match status" value="1"/>
</dbReference>
<name>D3Q860_STANL</name>
<dbReference type="Proteomes" id="UP000000844">
    <property type="component" value="Chromosome"/>
</dbReference>
<dbReference type="HOGENOM" id="CLU_2156809_0_0_11"/>
<dbReference type="AlphaFoldDB" id="D3Q860"/>
<sequence length="111" mass="12011">MGETVLKEANHRAEADGMTAWDPRRLVTVTVGPGGILRDVTIEPDAYSYLTPKQLSTTVTTTYQTAVTALREATVAQFMDLCGVKVKPEEVANGKTRLHNLLDKLAGQPAV</sequence>
<dbReference type="KEGG" id="sna:Snas_0854"/>